<dbReference type="PANTHER" id="PTHR24567">
    <property type="entry name" value="CRP FAMILY TRANSCRIPTIONAL REGULATORY PROTEIN"/>
    <property type="match status" value="1"/>
</dbReference>
<keyword evidence="7" id="KW-1185">Reference proteome</keyword>
<feature type="domain" description="Cyclic nucleotide-binding" evidence="4">
    <location>
        <begin position="9"/>
        <end position="109"/>
    </location>
</feature>
<proteinExistence type="predicted"/>
<dbReference type="GO" id="GO:0003700">
    <property type="term" value="F:DNA-binding transcription factor activity"/>
    <property type="evidence" value="ECO:0007669"/>
    <property type="project" value="TreeGrafter"/>
</dbReference>
<dbReference type="InterPro" id="IPR014710">
    <property type="entry name" value="RmlC-like_jellyroll"/>
</dbReference>
<dbReference type="RefSeq" id="WP_222427265.1">
    <property type="nucleotide sequence ID" value="NZ_LR214034.1"/>
</dbReference>
<dbReference type="AlphaFoldDB" id="A0A563VTQ5"/>
<accession>A0A563VTQ5</accession>
<dbReference type="PANTHER" id="PTHR24567:SF74">
    <property type="entry name" value="HTH-TYPE TRANSCRIPTIONAL REGULATOR ARCR"/>
    <property type="match status" value="1"/>
</dbReference>
<dbReference type="GO" id="GO:0005829">
    <property type="term" value="C:cytosol"/>
    <property type="evidence" value="ECO:0007669"/>
    <property type="project" value="TreeGrafter"/>
</dbReference>
<dbReference type="PROSITE" id="PS51063">
    <property type="entry name" value="HTH_CRP_2"/>
    <property type="match status" value="1"/>
</dbReference>
<dbReference type="EMBL" id="CAACVJ010000215">
    <property type="protein sequence ID" value="VEP14862.1"/>
    <property type="molecule type" value="Genomic_DNA"/>
</dbReference>
<dbReference type="Gene3D" id="2.60.120.10">
    <property type="entry name" value="Jelly Rolls"/>
    <property type="match status" value="1"/>
</dbReference>
<dbReference type="SUPFAM" id="SSF51206">
    <property type="entry name" value="cAMP-binding domain-like"/>
    <property type="match status" value="1"/>
</dbReference>
<dbReference type="SUPFAM" id="SSF46785">
    <property type="entry name" value="Winged helix' DNA-binding domain"/>
    <property type="match status" value="1"/>
</dbReference>
<dbReference type="CDD" id="cd00038">
    <property type="entry name" value="CAP_ED"/>
    <property type="match status" value="1"/>
</dbReference>
<evidence type="ECO:0000259" key="5">
    <source>
        <dbReference type="PROSITE" id="PS51063"/>
    </source>
</evidence>
<sequence>MNNPRNNHILSALPQKEYQRFSDYLEPVQLSLNEILLESNRKIELLYFPTQGVVSLISAMGDGSTTEIGLIGKEGMVGTLQFLGDGILNSQSVVQGEGTAMKIDTEALQVEYDRGQMLQKLLLRYALKLFNQVSQCAACNNHHTVKQRTARWLLMLDDRSDHETLLMTQQLLSRMLGVRRTGVTEVAKEIQRRGIIDYHRGKIKILDRDALEAVACECYQVLKDWSTT</sequence>
<protein>
    <submittedName>
        <fullName evidence="6">Transcriptional regulator, Crp/Fnr family</fullName>
    </submittedName>
</protein>
<evidence type="ECO:0000256" key="2">
    <source>
        <dbReference type="ARBA" id="ARBA00023125"/>
    </source>
</evidence>
<dbReference type="InterPro" id="IPR000595">
    <property type="entry name" value="cNMP-bd_dom"/>
</dbReference>
<organism evidence="6 7">
    <name type="scientific">Hyella patelloides LEGE 07179</name>
    <dbReference type="NCBI Taxonomy" id="945734"/>
    <lineage>
        <taxon>Bacteria</taxon>
        <taxon>Bacillati</taxon>
        <taxon>Cyanobacteriota</taxon>
        <taxon>Cyanophyceae</taxon>
        <taxon>Pleurocapsales</taxon>
        <taxon>Hyellaceae</taxon>
        <taxon>Hyella</taxon>
    </lineage>
</organism>
<dbReference type="InterPro" id="IPR036388">
    <property type="entry name" value="WH-like_DNA-bd_sf"/>
</dbReference>
<feature type="domain" description="HTH crp-type" evidence="5">
    <location>
        <begin position="143"/>
        <end position="209"/>
    </location>
</feature>
<dbReference type="PROSITE" id="PS50042">
    <property type="entry name" value="CNMP_BINDING_3"/>
    <property type="match status" value="1"/>
</dbReference>
<evidence type="ECO:0000256" key="3">
    <source>
        <dbReference type="ARBA" id="ARBA00023163"/>
    </source>
</evidence>
<evidence type="ECO:0000313" key="6">
    <source>
        <dbReference type="EMBL" id="VEP14862.1"/>
    </source>
</evidence>
<evidence type="ECO:0000259" key="4">
    <source>
        <dbReference type="PROSITE" id="PS50042"/>
    </source>
</evidence>
<evidence type="ECO:0000313" key="7">
    <source>
        <dbReference type="Proteomes" id="UP000320055"/>
    </source>
</evidence>
<dbReference type="Gene3D" id="1.10.10.10">
    <property type="entry name" value="Winged helix-like DNA-binding domain superfamily/Winged helix DNA-binding domain"/>
    <property type="match status" value="1"/>
</dbReference>
<dbReference type="InterPro" id="IPR012318">
    <property type="entry name" value="HTH_CRP"/>
</dbReference>
<dbReference type="InterPro" id="IPR050397">
    <property type="entry name" value="Env_Response_Regulators"/>
</dbReference>
<gene>
    <name evidence="6" type="ORF">H1P_2920007</name>
</gene>
<dbReference type="Pfam" id="PF00027">
    <property type="entry name" value="cNMP_binding"/>
    <property type="match status" value="1"/>
</dbReference>
<dbReference type="InterPro" id="IPR018490">
    <property type="entry name" value="cNMP-bd_dom_sf"/>
</dbReference>
<dbReference type="SMART" id="SM00100">
    <property type="entry name" value="cNMP"/>
    <property type="match status" value="1"/>
</dbReference>
<keyword evidence="3" id="KW-0804">Transcription</keyword>
<dbReference type="InterPro" id="IPR036390">
    <property type="entry name" value="WH_DNA-bd_sf"/>
</dbReference>
<evidence type="ECO:0000256" key="1">
    <source>
        <dbReference type="ARBA" id="ARBA00023015"/>
    </source>
</evidence>
<keyword evidence="1" id="KW-0805">Transcription regulation</keyword>
<name>A0A563VTQ5_9CYAN</name>
<reference evidence="6 7" key="1">
    <citation type="submission" date="2019-01" db="EMBL/GenBank/DDBJ databases">
        <authorList>
            <person name="Brito A."/>
        </authorList>
    </citation>
    <scope>NUCLEOTIDE SEQUENCE [LARGE SCALE GENOMIC DNA]</scope>
    <source>
        <strain evidence="6">1</strain>
    </source>
</reference>
<dbReference type="GO" id="GO:0003677">
    <property type="term" value="F:DNA binding"/>
    <property type="evidence" value="ECO:0007669"/>
    <property type="project" value="UniProtKB-KW"/>
</dbReference>
<dbReference type="Pfam" id="PF13545">
    <property type="entry name" value="HTH_Crp_2"/>
    <property type="match status" value="1"/>
</dbReference>
<dbReference type="Proteomes" id="UP000320055">
    <property type="component" value="Unassembled WGS sequence"/>
</dbReference>
<keyword evidence="2" id="KW-0238">DNA-binding</keyword>